<keyword evidence="8 15" id="KW-0333">Golgi apparatus</keyword>
<dbReference type="SMART" id="SM00175">
    <property type="entry name" value="RAB"/>
    <property type="match status" value="1"/>
</dbReference>
<evidence type="ECO:0000256" key="2">
    <source>
        <dbReference type="ARBA" id="ARBA00010290"/>
    </source>
</evidence>
<dbReference type="GO" id="GO:0003924">
    <property type="term" value="F:GTPase activity"/>
    <property type="evidence" value="ECO:0007669"/>
    <property type="project" value="UniProtKB-UniRule"/>
</dbReference>
<keyword evidence="7 15" id="KW-0653">Protein transport</keyword>
<dbReference type="InterPro" id="IPR005225">
    <property type="entry name" value="Small_GTP-bd"/>
</dbReference>
<dbReference type="Proteomes" id="UP000663887">
    <property type="component" value="Unassembled WGS sequence"/>
</dbReference>
<dbReference type="CDD" id="cd04150">
    <property type="entry name" value="Arf1_5_like"/>
    <property type="match status" value="1"/>
</dbReference>
<gene>
    <name evidence="16" type="ORF">CJN711_LOCUS5597</name>
    <name evidence="17" type="ORF">KQP761_LOCUS11629</name>
    <name evidence="18" type="ORF">MBJ925_LOCUS512</name>
    <name evidence="20" type="ORF">WKI299_LOCUS26755</name>
    <name evidence="19" type="ORF">XDN619_LOCUS19764</name>
</gene>
<comment type="function">
    <text evidence="15">GTP-binding protein involved in protein trafficking; modulates vesicle budding and uncoating within the Golgi apparatus.</text>
</comment>
<keyword evidence="5 12" id="KW-0547">Nucleotide-binding</keyword>
<feature type="binding site" evidence="12">
    <location>
        <begin position="126"/>
        <end position="129"/>
    </location>
    <ligand>
        <name>GTP</name>
        <dbReference type="ChEBI" id="CHEBI:37565"/>
    </ligand>
</feature>
<evidence type="ECO:0000256" key="6">
    <source>
        <dbReference type="ARBA" id="ARBA00022892"/>
    </source>
</evidence>
<evidence type="ECO:0000256" key="8">
    <source>
        <dbReference type="ARBA" id="ARBA00023034"/>
    </source>
</evidence>
<evidence type="ECO:0000256" key="12">
    <source>
        <dbReference type="PIRSR" id="PIRSR606689-1"/>
    </source>
</evidence>
<evidence type="ECO:0000256" key="3">
    <source>
        <dbReference type="ARBA" id="ARBA00022448"/>
    </source>
</evidence>
<comment type="function">
    <text evidence="11">GTP-binding protein involved in protein trafficking; may modulate vesicle budding and uncoating within the Golgi apparatus.</text>
</comment>
<dbReference type="GO" id="GO:0005525">
    <property type="term" value="F:GTP binding"/>
    <property type="evidence" value="ECO:0007669"/>
    <property type="project" value="UniProtKB-UniRule"/>
</dbReference>
<dbReference type="NCBIfam" id="TIGR00231">
    <property type="entry name" value="small_GTP"/>
    <property type="match status" value="1"/>
</dbReference>
<evidence type="ECO:0000313" key="19">
    <source>
        <dbReference type="EMBL" id="CAF2106014.1"/>
    </source>
</evidence>
<evidence type="ECO:0000256" key="13">
    <source>
        <dbReference type="PIRSR" id="PIRSR606689-2"/>
    </source>
</evidence>
<proteinExistence type="inferred from homology"/>
<feature type="binding site" evidence="13">
    <location>
        <position position="31"/>
    </location>
    <ligand>
        <name>Mg(2+)</name>
        <dbReference type="ChEBI" id="CHEBI:18420"/>
    </ligand>
</feature>
<comment type="similarity">
    <text evidence="2 14">Belongs to the small GTPase superfamily. Arf family.</text>
</comment>
<dbReference type="GO" id="GO:0016192">
    <property type="term" value="P:vesicle-mediated transport"/>
    <property type="evidence" value="ECO:0007669"/>
    <property type="project" value="UniProtKB-UniRule"/>
</dbReference>
<evidence type="ECO:0000256" key="14">
    <source>
        <dbReference type="RuleBase" id="RU003925"/>
    </source>
</evidence>
<dbReference type="Proteomes" id="UP000663856">
    <property type="component" value="Unassembled WGS sequence"/>
</dbReference>
<keyword evidence="3 15" id="KW-0813">Transport</keyword>
<evidence type="ECO:0000256" key="1">
    <source>
        <dbReference type="ARBA" id="ARBA00004555"/>
    </source>
</evidence>
<keyword evidence="9 12" id="KW-0342">GTP-binding</keyword>
<feature type="binding site" evidence="13">
    <location>
        <position position="48"/>
    </location>
    <ligand>
        <name>Mg(2+)</name>
        <dbReference type="ChEBI" id="CHEBI:18420"/>
    </ligand>
</feature>
<dbReference type="Proteomes" id="UP000663855">
    <property type="component" value="Unassembled WGS sequence"/>
</dbReference>
<keyword evidence="10 15" id="KW-0449">Lipoprotein</keyword>
<dbReference type="EMBL" id="CAJNRF010011668">
    <property type="protein sequence ID" value="CAF2133707.1"/>
    <property type="molecule type" value="Genomic_DNA"/>
</dbReference>
<dbReference type="SMART" id="SM00178">
    <property type="entry name" value="SAR"/>
    <property type="match status" value="1"/>
</dbReference>
<dbReference type="EMBL" id="CAJNRE010000031">
    <property type="protein sequence ID" value="CAF1907001.1"/>
    <property type="molecule type" value="Genomic_DNA"/>
</dbReference>
<protein>
    <recommendedName>
        <fullName evidence="15">ADP-ribosylation factor</fullName>
    </recommendedName>
</protein>
<keyword evidence="4 15" id="KW-0519">Myristate</keyword>
<keyword evidence="13" id="KW-0479">Metal-binding</keyword>
<dbReference type="PANTHER" id="PTHR11711">
    <property type="entry name" value="ADP RIBOSYLATION FACTOR-RELATED"/>
    <property type="match status" value="1"/>
</dbReference>
<keyword evidence="6 15" id="KW-0931">ER-Golgi transport</keyword>
<evidence type="ECO:0000256" key="11">
    <source>
        <dbReference type="ARBA" id="ARBA00053326"/>
    </source>
</evidence>
<accession>A0A814LSI6</accession>
<dbReference type="OrthoDB" id="2011769at2759"/>
<comment type="subcellular location">
    <subcellularLocation>
        <location evidence="1 15">Golgi apparatus</location>
    </subcellularLocation>
</comment>
<dbReference type="EMBL" id="CAJNRG010008664">
    <property type="protein sequence ID" value="CAF2106014.1"/>
    <property type="molecule type" value="Genomic_DNA"/>
</dbReference>
<evidence type="ECO:0000313" key="20">
    <source>
        <dbReference type="EMBL" id="CAF2133707.1"/>
    </source>
</evidence>
<dbReference type="PRINTS" id="PR00328">
    <property type="entry name" value="SAR1GTPBP"/>
</dbReference>
<keyword evidence="13" id="KW-0460">Magnesium</keyword>
<dbReference type="SUPFAM" id="SSF52540">
    <property type="entry name" value="P-loop containing nucleoside triphosphate hydrolases"/>
    <property type="match status" value="1"/>
</dbReference>
<evidence type="ECO:0000256" key="10">
    <source>
        <dbReference type="ARBA" id="ARBA00023288"/>
    </source>
</evidence>
<evidence type="ECO:0000256" key="15">
    <source>
        <dbReference type="RuleBase" id="RU369003"/>
    </source>
</evidence>
<dbReference type="AlphaFoldDB" id="A0A814LSI6"/>
<name>A0A814LSI6_9BILA</name>
<dbReference type="InterPro" id="IPR027417">
    <property type="entry name" value="P-loop_NTPase"/>
</dbReference>
<reference evidence="16" key="1">
    <citation type="submission" date="2021-02" db="EMBL/GenBank/DDBJ databases">
        <authorList>
            <person name="Nowell W R."/>
        </authorList>
    </citation>
    <scope>NUCLEOTIDE SEQUENCE</scope>
</reference>
<organism evidence="16 21">
    <name type="scientific">Rotaria magnacalcarata</name>
    <dbReference type="NCBI Taxonomy" id="392030"/>
    <lineage>
        <taxon>Eukaryota</taxon>
        <taxon>Metazoa</taxon>
        <taxon>Spiralia</taxon>
        <taxon>Gnathifera</taxon>
        <taxon>Rotifera</taxon>
        <taxon>Eurotatoria</taxon>
        <taxon>Bdelloidea</taxon>
        <taxon>Philodinida</taxon>
        <taxon>Philodinidae</taxon>
        <taxon>Rotaria</taxon>
    </lineage>
</organism>
<dbReference type="FunFam" id="3.40.50.300:FF:000554">
    <property type="entry name" value="ADP-ribosylation factor 1"/>
    <property type="match status" value="1"/>
</dbReference>
<dbReference type="EMBL" id="CAJNOV010001564">
    <property type="protein sequence ID" value="CAF1068658.1"/>
    <property type="molecule type" value="Genomic_DNA"/>
</dbReference>
<dbReference type="PROSITE" id="PS51417">
    <property type="entry name" value="ARF"/>
    <property type="match status" value="1"/>
</dbReference>
<evidence type="ECO:0000313" key="16">
    <source>
        <dbReference type="EMBL" id="CAF1068658.1"/>
    </source>
</evidence>
<evidence type="ECO:0000256" key="5">
    <source>
        <dbReference type="ARBA" id="ARBA00022741"/>
    </source>
</evidence>
<dbReference type="SMART" id="SM00177">
    <property type="entry name" value="ARF"/>
    <property type="match status" value="1"/>
</dbReference>
<dbReference type="Proteomes" id="UP000663824">
    <property type="component" value="Unassembled WGS sequence"/>
</dbReference>
<dbReference type="GO" id="GO:0015031">
    <property type="term" value="P:protein transport"/>
    <property type="evidence" value="ECO:0007669"/>
    <property type="project" value="UniProtKB-KW"/>
</dbReference>
<evidence type="ECO:0000256" key="9">
    <source>
        <dbReference type="ARBA" id="ARBA00023134"/>
    </source>
</evidence>
<evidence type="ECO:0000313" key="18">
    <source>
        <dbReference type="EMBL" id="CAF1907001.1"/>
    </source>
</evidence>
<sequence>MGLTISSLFQQLFGKKQMRILMVGLDAAGKTTILYKLKLGEIVTTIPTIGFNVETVEYKNISFTVWDVGGQDKIRPLWRHYFQNTQGLIFVVDSNDRERIGEAREELQRMLSEDELREAIILIFANKQDLPNAMNAAEITDKLGLHSLRNRNWYIQAACATSGDGLYEGLDWLSNQLKNVK</sequence>
<dbReference type="GO" id="GO:0005794">
    <property type="term" value="C:Golgi apparatus"/>
    <property type="evidence" value="ECO:0007669"/>
    <property type="project" value="UniProtKB-SubCell"/>
</dbReference>
<dbReference type="GO" id="GO:0046872">
    <property type="term" value="F:metal ion binding"/>
    <property type="evidence" value="ECO:0007669"/>
    <property type="project" value="UniProtKB-KW"/>
</dbReference>
<dbReference type="InterPro" id="IPR006689">
    <property type="entry name" value="Small_GTPase_ARF/SAR"/>
</dbReference>
<dbReference type="Gene3D" id="3.40.50.300">
    <property type="entry name" value="P-loop containing nucleotide triphosphate hydrolases"/>
    <property type="match status" value="1"/>
</dbReference>
<dbReference type="EMBL" id="CAJNOW010005210">
    <property type="protein sequence ID" value="CAF1443386.1"/>
    <property type="molecule type" value="Genomic_DNA"/>
</dbReference>
<evidence type="ECO:0000313" key="17">
    <source>
        <dbReference type="EMBL" id="CAF1443386.1"/>
    </source>
</evidence>
<dbReference type="Proteomes" id="UP000663834">
    <property type="component" value="Unassembled WGS sequence"/>
</dbReference>
<evidence type="ECO:0000256" key="4">
    <source>
        <dbReference type="ARBA" id="ARBA00022707"/>
    </source>
</evidence>
<dbReference type="InterPro" id="IPR045872">
    <property type="entry name" value="Arf1-5-like"/>
</dbReference>
<dbReference type="InterPro" id="IPR024156">
    <property type="entry name" value="Small_GTPase_ARF"/>
</dbReference>
<dbReference type="Pfam" id="PF00025">
    <property type="entry name" value="Arf"/>
    <property type="match status" value="1"/>
</dbReference>
<evidence type="ECO:0000256" key="7">
    <source>
        <dbReference type="ARBA" id="ARBA00022927"/>
    </source>
</evidence>
<feature type="binding site" evidence="12">
    <location>
        <begin position="24"/>
        <end position="31"/>
    </location>
    <ligand>
        <name>GTP</name>
        <dbReference type="ChEBI" id="CHEBI:37565"/>
    </ligand>
</feature>
<comment type="caution">
    <text evidence="16">The sequence shown here is derived from an EMBL/GenBank/DDBJ whole genome shotgun (WGS) entry which is preliminary data.</text>
</comment>
<feature type="binding site" evidence="12">
    <location>
        <position position="70"/>
    </location>
    <ligand>
        <name>GTP</name>
        <dbReference type="ChEBI" id="CHEBI:37565"/>
    </ligand>
</feature>
<evidence type="ECO:0000313" key="21">
    <source>
        <dbReference type="Proteomes" id="UP000663855"/>
    </source>
</evidence>